<evidence type="ECO:0000256" key="2">
    <source>
        <dbReference type="SAM" id="SignalP"/>
    </source>
</evidence>
<feature type="chain" id="PRO_5008586400" description="Peptidase M12A domain-containing protein" evidence="2">
    <location>
        <begin position="18"/>
        <end position="144"/>
    </location>
</feature>
<feature type="non-terminal residue" evidence="3">
    <location>
        <position position="1"/>
    </location>
</feature>
<sequence>PQLVCLLSLLLIAGVPAVRVYSGTTGAESLERDDEEGDVPPPPRHHGYHKMRKLSKDAVDKQIDEWHPSMKQNIWELSGLLEGDIMEPHSEMSERNAVIDETLRWPDGEVPYHISSDFGDRSDDRAEVRSKRRGHKKAQRDVRV</sequence>
<evidence type="ECO:0008006" key="4">
    <source>
        <dbReference type="Google" id="ProtNLM"/>
    </source>
</evidence>
<reference evidence="3" key="1">
    <citation type="submission" date="2015-11" db="EMBL/GenBank/DDBJ databases">
        <title>De novo transcriptome assembly of four potential Pierce s Disease insect vectors from Arizona vineyards.</title>
        <authorList>
            <person name="Tassone E.E."/>
        </authorList>
    </citation>
    <scope>NUCLEOTIDE SEQUENCE</scope>
</reference>
<feature type="region of interest" description="Disordered" evidence="1">
    <location>
        <begin position="111"/>
        <end position="144"/>
    </location>
</feature>
<organism evidence="3">
    <name type="scientific">Graphocephala atropunctata</name>
    <dbReference type="NCBI Taxonomy" id="36148"/>
    <lineage>
        <taxon>Eukaryota</taxon>
        <taxon>Metazoa</taxon>
        <taxon>Ecdysozoa</taxon>
        <taxon>Arthropoda</taxon>
        <taxon>Hexapoda</taxon>
        <taxon>Insecta</taxon>
        <taxon>Pterygota</taxon>
        <taxon>Neoptera</taxon>
        <taxon>Paraneoptera</taxon>
        <taxon>Hemiptera</taxon>
        <taxon>Auchenorrhyncha</taxon>
        <taxon>Membracoidea</taxon>
        <taxon>Cicadellidae</taxon>
        <taxon>Cicadellinae</taxon>
        <taxon>Cicadellini</taxon>
        <taxon>Graphocephala</taxon>
    </lineage>
</organism>
<gene>
    <name evidence="3" type="ORF">g.5329</name>
</gene>
<keyword evidence="2" id="KW-0732">Signal</keyword>
<feature type="compositionally biased region" description="Basic residues" evidence="1">
    <location>
        <begin position="43"/>
        <end position="53"/>
    </location>
</feature>
<protein>
    <recommendedName>
        <fullName evidence="4">Peptidase M12A domain-containing protein</fullName>
    </recommendedName>
</protein>
<evidence type="ECO:0000313" key="3">
    <source>
        <dbReference type="EMBL" id="JAT08275.1"/>
    </source>
</evidence>
<accession>A0A1B6KA25</accession>
<feature type="compositionally biased region" description="Basic and acidic residues" evidence="1">
    <location>
        <begin position="118"/>
        <end position="129"/>
    </location>
</feature>
<evidence type="ECO:0000256" key="1">
    <source>
        <dbReference type="SAM" id="MobiDB-lite"/>
    </source>
</evidence>
<proteinExistence type="predicted"/>
<name>A0A1B6KA25_9HEMI</name>
<feature type="signal peptide" evidence="2">
    <location>
        <begin position="1"/>
        <end position="17"/>
    </location>
</feature>
<dbReference type="AlphaFoldDB" id="A0A1B6KA25"/>
<dbReference type="EMBL" id="GEBQ01031702">
    <property type="protein sequence ID" value="JAT08275.1"/>
    <property type="molecule type" value="Transcribed_RNA"/>
</dbReference>
<feature type="region of interest" description="Disordered" evidence="1">
    <location>
        <begin position="28"/>
        <end position="53"/>
    </location>
</feature>